<keyword evidence="6" id="KW-1185">Reference proteome</keyword>
<organism evidence="5 6">
    <name type="scientific">Sporosarcina oncorhynchi</name>
    <dbReference type="NCBI Taxonomy" id="3056444"/>
    <lineage>
        <taxon>Bacteria</taxon>
        <taxon>Bacillati</taxon>
        <taxon>Bacillota</taxon>
        <taxon>Bacilli</taxon>
        <taxon>Bacillales</taxon>
        <taxon>Caryophanaceae</taxon>
        <taxon>Sporosarcina</taxon>
    </lineage>
</organism>
<evidence type="ECO:0000256" key="1">
    <source>
        <dbReference type="ARBA" id="ARBA00023224"/>
    </source>
</evidence>
<dbReference type="Proteomes" id="UP001303902">
    <property type="component" value="Chromosome"/>
</dbReference>
<dbReference type="Gene3D" id="1.10.287.950">
    <property type="entry name" value="Methyl-accepting chemotaxis protein"/>
    <property type="match status" value="1"/>
</dbReference>
<sequence length="493" mass="53547">MQQVHVEKLMHEQFAKKNFILFLTLGGSCLIGTIFYFATGQGMMKSISMMIPVITSVVFYALAKKLLIFEKTFPYIILAFTAGAAIFNGVFGDPSIATAGIAFFILGIASVHASVGVLSYGFVLSMGVIFVFLTRYPYQEQIASSKGSLVLPLVLLGVGLLIQIRQTRKLEAQVNSSTQEQVERAIKEEQKHSNLTAEVEHVAEDLSTIGYTAERHLDSQKELLGIMDALATGDEQEAAQIGKIAHNAESARADAAKLRDDVKLMYTEADELRTGSEKIVGLMRNSRMGMVEVEELLSELSGSFGALTQNIEQTNALATSIATITEQTNLLALNASIEAARAGVHGKGFAVVAEEIRKLANMTAETLAKINSNLNDVNRMNDQSRTNLLASTGKLKKQGEMTAEAESRVDNMHRTLSGLHAKFELFESKMIVIADETADIGEMTGTFADLLSQSSASLEEVNATVHTTVADNEQIVQTLEGTIKRTKALAEVR</sequence>
<evidence type="ECO:0000256" key="3">
    <source>
        <dbReference type="SAM" id="Phobius"/>
    </source>
</evidence>
<proteinExistence type="predicted"/>
<dbReference type="PROSITE" id="PS50111">
    <property type="entry name" value="CHEMOTAXIS_TRANSDUC_2"/>
    <property type="match status" value="1"/>
</dbReference>
<feature type="transmembrane region" description="Helical" evidence="3">
    <location>
        <begin position="20"/>
        <end position="38"/>
    </location>
</feature>
<reference evidence="5 6" key="1">
    <citation type="submission" date="2023-06" db="EMBL/GenBank/DDBJ databases">
        <title>Sporosarcina sp. nov., isolated from Korean tranditional fermented seafood 'Jeotgal'.</title>
        <authorList>
            <person name="Yang A.I."/>
            <person name="Shin N.-R."/>
        </authorList>
    </citation>
    <scope>NUCLEOTIDE SEQUENCE [LARGE SCALE GENOMIC DNA]</scope>
    <source>
        <strain evidence="5 6">T2O-4</strain>
    </source>
</reference>
<dbReference type="RefSeq" id="WP_317969403.1">
    <property type="nucleotide sequence ID" value="NZ_CP129118.1"/>
</dbReference>
<evidence type="ECO:0000313" key="5">
    <source>
        <dbReference type="EMBL" id="WOV88393.1"/>
    </source>
</evidence>
<evidence type="ECO:0000259" key="4">
    <source>
        <dbReference type="PROSITE" id="PS50111"/>
    </source>
</evidence>
<gene>
    <name evidence="5" type="ORF">QWT69_04520</name>
</gene>
<keyword evidence="1 2" id="KW-0807">Transducer</keyword>
<keyword evidence="3" id="KW-0812">Transmembrane</keyword>
<protein>
    <submittedName>
        <fullName evidence="5">Methyl-accepting chemotaxis protein</fullName>
    </submittedName>
</protein>
<dbReference type="PANTHER" id="PTHR32089">
    <property type="entry name" value="METHYL-ACCEPTING CHEMOTAXIS PROTEIN MCPB"/>
    <property type="match status" value="1"/>
</dbReference>
<feature type="transmembrane region" description="Helical" evidence="3">
    <location>
        <begin position="103"/>
        <end position="133"/>
    </location>
</feature>
<feature type="transmembrane region" description="Helical" evidence="3">
    <location>
        <begin position="75"/>
        <end position="91"/>
    </location>
</feature>
<dbReference type="PANTHER" id="PTHR32089:SF112">
    <property type="entry name" value="LYSOZYME-LIKE PROTEIN-RELATED"/>
    <property type="match status" value="1"/>
</dbReference>
<evidence type="ECO:0000256" key="2">
    <source>
        <dbReference type="PROSITE-ProRule" id="PRU00284"/>
    </source>
</evidence>
<feature type="domain" description="Methyl-accepting transducer" evidence="4">
    <location>
        <begin position="212"/>
        <end position="462"/>
    </location>
</feature>
<accession>A0ABZ0L8V9</accession>
<feature type="transmembrane region" description="Helical" evidence="3">
    <location>
        <begin position="44"/>
        <end position="63"/>
    </location>
</feature>
<dbReference type="EMBL" id="CP129118">
    <property type="protein sequence ID" value="WOV88393.1"/>
    <property type="molecule type" value="Genomic_DNA"/>
</dbReference>
<dbReference type="SUPFAM" id="SSF58104">
    <property type="entry name" value="Methyl-accepting chemotaxis protein (MCP) signaling domain"/>
    <property type="match status" value="1"/>
</dbReference>
<dbReference type="SMART" id="SM00283">
    <property type="entry name" value="MA"/>
    <property type="match status" value="1"/>
</dbReference>
<dbReference type="InterPro" id="IPR004089">
    <property type="entry name" value="MCPsignal_dom"/>
</dbReference>
<evidence type="ECO:0000313" key="6">
    <source>
        <dbReference type="Proteomes" id="UP001303902"/>
    </source>
</evidence>
<feature type="transmembrane region" description="Helical" evidence="3">
    <location>
        <begin position="145"/>
        <end position="164"/>
    </location>
</feature>
<dbReference type="Pfam" id="PF00015">
    <property type="entry name" value="MCPsignal"/>
    <property type="match status" value="1"/>
</dbReference>
<name>A0ABZ0L8V9_9BACL</name>
<keyword evidence="3" id="KW-0472">Membrane</keyword>
<keyword evidence="3" id="KW-1133">Transmembrane helix</keyword>